<reference evidence="1 2" key="3">
    <citation type="journal article" date="2022" name="Microbiol. Spectr.">
        <title>Folding features and dynamics of 3D genome architecture in plant fungal pathogens.</title>
        <authorList>
            <person name="Xia C."/>
        </authorList>
    </citation>
    <scope>NUCLEOTIDE SEQUENCE [LARGE SCALE GENOMIC DNA]</scope>
    <source>
        <strain evidence="1 2">93-210</strain>
    </source>
</reference>
<dbReference type="Proteomes" id="UP001060170">
    <property type="component" value="Chromosome 17"/>
</dbReference>
<dbReference type="EMBL" id="CM045881">
    <property type="protein sequence ID" value="KAI7936926.1"/>
    <property type="molecule type" value="Genomic_DNA"/>
</dbReference>
<protein>
    <submittedName>
        <fullName evidence="1">Uncharacterized protein</fullName>
    </submittedName>
</protein>
<accession>A0ACC0DPS2</accession>
<sequence length="236" mass="26637">MSPDPSLLDHLGFKFPSRKHRKGHRSLKKKTKHAASEKPRSPTSNLNPPTIGQEEPPIGQEDFSPTPPVEDASYNLFERPNVNILADMQETLQAAGISLQPCQVAVERFNVTYEVLDLPPSPTPSVEMDPDDLCCFCDEILPKNPSAAFLKANKSLRALPEVRARNESKNPLVLYLPVSLHFFMYIIKIRRALISGTWQFGQRAEHCQLHEAELSTIPDGINRGWPTQIDFDQLFR</sequence>
<reference evidence="2" key="1">
    <citation type="journal article" date="2018" name="BMC Genomics">
        <title>Genomic insights into host adaptation between the wheat stripe rust pathogen (Puccinia striiformis f. sp. tritici) and the barley stripe rust pathogen (Puccinia striiformis f. sp. hordei).</title>
        <authorList>
            <person name="Xia C."/>
            <person name="Wang M."/>
            <person name="Yin C."/>
            <person name="Cornejo O.E."/>
            <person name="Hulbert S.H."/>
            <person name="Chen X."/>
        </authorList>
    </citation>
    <scope>NUCLEOTIDE SEQUENCE [LARGE SCALE GENOMIC DNA]</scope>
    <source>
        <strain evidence="2">93-210</strain>
    </source>
</reference>
<gene>
    <name evidence="1" type="ORF">MJO28_015825</name>
</gene>
<evidence type="ECO:0000313" key="2">
    <source>
        <dbReference type="Proteomes" id="UP001060170"/>
    </source>
</evidence>
<evidence type="ECO:0000313" key="1">
    <source>
        <dbReference type="EMBL" id="KAI7936926.1"/>
    </source>
</evidence>
<comment type="caution">
    <text evidence="1">The sequence shown here is derived from an EMBL/GenBank/DDBJ whole genome shotgun (WGS) entry which is preliminary data.</text>
</comment>
<name>A0ACC0DPS2_9BASI</name>
<proteinExistence type="predicted"/>
<organism evidence="1 2">
    <name type="scientific">Puccinia striiformis f. sp. tritici</name>
    <dbReference type="NCBI Taxonomy" id="168172"/>
    <lineage>
        <taxon>Eukaryota</taxon>
        <taxon>Fungi</taxon>
        <taxon>Dikarya</taxon>
        <taxon>Basidiomycota</taxon>
        <taxon>Pucciniomycotina</taxon>
        <taxon>Pucciniomycetes</taxon>
        <taxon>Pucciniales</taxon>
        <taxon>Pucciniaceae</taxon>
        <taxon>Puccinia</taxon>
    </lineage>
</organism>
<reference evidence="2" key="2">
    <citation type="journal article" date="2018" name="Mol. Plant Microbe Interact.">
        <title>Genome sequence resources for the wheat stripe rust pathogen (Puccinia striiformis f. sp. tritici) and the barley stripe rust pathogen (Puccinia striiformis f. sp. hordei).</title>
        <authorList>
            <person name="Xia C."/>
            <person name="Wang M."/>
            <person name="Yin C."/>
            <person name="Cornejo O.E."/>
            <person name="Hulbert S.H."/>
            <person name="Chen X."/>
        </authorList>
    </citation>
    <scope>NUCLEOTIDE SEQUENCE [LARGE SCALE GENOMIC DNA]</scope>
    <source>
        <strain evidence="2">93-210</strain>
    </source>
</reference>
<keyword evidence="2" id="KW-1185">Reference proteome</keyword>